<evidence type="ECO:0000313" key="3">
    <source>
        <dbReference type="Proteomes" id="UP000295668"/>
    </source>
</evidence>
<dbReference type="Proteomes" id="UP000295668">
    <property type="component" value="Unassembled WGS sequence"/>
</dbReference>
<gene>
    <name evidence="2" type="ORF">EZJ43_13455</name>
</gene>
<feature type="transmembrane region" description="Helical" evidence="1">
    <location>
        <begin position="12"/>
        <end position="36"/>
    </location>
</feature>
<dbReference type="EMBL" id="SJCY01000009">
    <property type="protein sequence ID" value="TDG35620.1"/>
    <property type="molecule type" value="Genomic_DNA"/>
</dbReference>
<sequence>MKSLKLSNKLIIIKTIGIIVIIPFVFSFLFYVLLIIPEYCACDRQMYEGQVGTTIWGDTVDCGGESMFFSEAFFQLFTIINVSFIVVLTILFSWYRKISNVKI</sequence>
<dbReference type="OrthoDB" id="1260697at2"/>
<feature type="transmembrane region" description="Helical" evidence="1">
    <location>
        <begin position="73"/>
        <end position="95"/>
    </location>
</feature>
<keyword evidence="3" id="KW-1185">Reference proteome</keyword>
<keyword evidence="1" id="KW-0812">Transmembrane</keyword>
<protein>
    <submittedName>
        <fullName evidence="2">Uncharacterized protein</fullName>
    </submittedName>
</protein>
<organism evidence="2 3">
    <name type="scientific">Pedobacter changchengzhani</name>
    <dbReference type="NCBI Taxonomy" id="2529274"/>
    <lineage>
        <taxon>Bacteria</taxon>
        <taxon>Pseudomonadati</taxon>
        <taxon>Bacteroidota</taxon>
        <taxon>Sphingobacteriia</taxon>
        <taxon>Sphingobacteriales</taxon>
        <taxon>Sphingobacteriaceae</taxon>
        <taxon>Pedobacter</taxon>
    </lineage>
</organism>
<proteinExistence type="predicted"/>
<reference evidence="2 3" key="1">
    <citation type="submission" date="2019-02" db="EMBL/GenBank/DDBJ databases">
        <title>Pedobacter sp. nov., a novel speices isolated from soil of pinguins habitat in Antarcitica.</title>
        <authorList>
            <person name="He R.-H."/>
        </authorList>
    </citation>
    <scope>NUCLEOTIDE SEQUENCE [LARGE SCALE GENOMIC DNA]</scope>
    <source>
        <strain evidence="2 3">E01020</strain>
    </source>
</reference>
<evidence type="ECO:0000313" key="2">
    <source>
        <dbReference type="EMBL" id="TDG35620.1"/>
    </source>
</evidence>
<evidence type="ECO:0000256" key="1">
    <source>
        <dbReference type="SAM" id="Phobius"/>
    </source>
</evidence>
<dbReference type="RefSeq" id="WP_133263230.1">
    <property type="nucleotide sequence ID" value="NZ_SJCY01000009.1"/>
</dbReference>
<keyword evidence="1" id="KW-1133">Transmembrane helix</keyword>
<keyword evidence="1" id="KW-0472">Membrane</keyword>
<name>A0A4R5MJ69_9SPHI</name>
<accession>A0A4R5MJ69</accession>
<dbReference type="AlphaFoldDB" id="A0A4R5MJ69"/>
<comment type="caution">
    <text evidence="2">The sequence shown here is derived from an EMBL/GenBank/DDBJ whole genome shotgun (WGS) entry which is preliminary data.</text>
</comment>